<feature type="compositionally biased region" description="Basic and acidic residues" evidence="1">
    <location>
        <begin position="57"/>
        <end position="90"/>
    </location>
</feature>
<comment type="caution">
    <text evidence="2">The sequence shown here is derived from an EMBL/GenBank/DDBJ whole genome shotgun (WGS) entry which is preliminary data.</text>
</comment>
<feature type="region of interest" description="Disordered" evidence="1">
    <location>
        <begin position="1"/>
        <end position="122"/>
    </location>
</feature>
<feature type="compositionally biased region" description="Basic and acidic residues" evidence="1">
    <location>
        <begin position="31"/>
        <end position="44"/>
    </location>
</feature>
<dbReference type="RefSeq" id="XP_036633991.1">
    <property type="nucleotide sequence ID" value="XM_036772518.1"/>
</dbReference>
<dbReference type="VEuPathDB" id="FungiDB:PC9H_002918"/>
<accession>A0A8H6ZZY1</accession>
<protein>
    <submittedName>
        <fullName evidence="2">Uncharacterized protein</fullName>
    </submittedName>
</protein>
<dbReference type="AlphaFoldDB" id="A0A8H6ZZY1"/>
<evidence type="ECO:0000313" key="3">
    <source>
        <dbReference type="Proteomes" id="UP000623687"/>
    </source>
</evidence>
<organism evidence="2 3">
    <name type="scientific">Pleurotus ostreatus</name>
    <name type="common">Oyster mushroom</name>
    <name type="synonym">White-rot fungus</name>
    <dbReference type="NCBI Taxonomy" id="5322"/>
    <lineage>
        <taxon>Eukaryota</taxon>
        <taxon>Fungi</taxon>
        <taxon>Dikarya</taxon>
        <taxon>Basidiomycota</taxon>
        <taxon>Agaricomycotina</taxon>
        <taxon>Agaricomycetes</taxon>
        <taxon>Agaricomycetidae</taxon>
        <taxon>Agaricales</taxon>
        <taxon>Pleurotineae</taxon>
        <taxon>Pleurotaceae</taxon>
        <taxon>Pleurotus</taxon>
    </lineage>
</organism>
<dbReference type="Proteomes" id="UP000623687">
    <property type="component" value="Unassembled WGS sequence"/>
</dbReference>
<name>A0A8H6ZZY1_PLEOS</name>
<dbReference type="GeneID" id="59372736"/>
<proteinExistence type="predicted"/>
<sequence>MIHPNHPPAVKVGGRRLSISKPKPHVLTEQTIHESTVDAQKVDEPEVIDYPRPTVPGEERPHPPPHHDEPKKEKHSPYDARLKELAHAKAEATMPTRGIKSNGKAYGANGRIAQPAGKSLEV</sequence>
<reference evidence="2" key="1">
    <citation type="submission" date="2019-07" db="EMBL/GenBank/DDBJ databases">
        <authorList>
            <person name="Palmer J.M."/>
        </authorList>
    </citation>
    <scope>NUCLEOTIDE SEQUENCE</scope>
    <source>
        <strain evidence="2">PC9</strain>
    </source>
</reference>
<gene>
    <name evidence="2" type="ORF">PC9H_002918</name>
</gene>
<dbReference type="EMBL" id="JACETU010000002">
    <property type="protein sequence ID" value="KAF7436092.1"/>
    <property type="molecule type" value="Genomic_DNA"/>
</dbReference>
<dbReference type="OrthoDB" id="3228420at2759"/>
<keyword evidence="3" id="KW-1185">Reference proteome</keyword>
<evidence type="ECO:0000256" key="1">
    <source>
        <dbReference type="SAM" id="MobiDB-lite"/>
    </source>
</evidence>
<evidence type="ECO:0000313" key="2">
    <source>
        <dbReference type="EMBL" id="KAF7436092.1"/>
    </source>
</evidence>